<name>A0A2T5P4R8_9PSED</name>
<reference evidence="1 2" key="1">
    <citation type="submission" date="2018-04" db="EMBL/GenBank/DDBJ databases">
        <title>Pseudomonas sp. nov., isolated from mangrove soil.</title>
        <authorList>
            <person name="Chen C."/>
        </authorList>
    </citation>
    <scope>NUCLEOTIDE SEQUENCE [LARGE SCALE GENOMIC DNA]</scope>
    <source>
        <strain evidence="1 2">TC-11</strain>
    </source>
</reference>
<sequence>MNEIENLSKRLQASIFELLGPIQATKEINYEAFNRADEVGRELTRLLKGQELLPKGALYSLDMAVGVLLNEAEYCRDKEEVLAVARALRLTYGLLLCGEAHDE</sequence>
<proteinExistence type="predicted"/>
<dbReference type="Proteomes" id="UP000244064">
    <property type="component" value="Unassembled WGS sequence"/>
</dbReference>
<organism evidence="1 2">
    <name type="scientific">Pseudomonas mangrovi</name>
    <dbReference type="NCBI Taxonomy" id="2161748"/>
    <lineage>
        <taxon>Bacteria</taxon>
        <taxon>Pseudomonadati</taxon>
        <taxon>Pseudomonadota</taxon>
        <taxon>Gammaproteobacteria</taxon>
        <taxon>Pseudomonadales</taxon>
        <taxon>Pseudomonadaceae</taxon>
        <taxon>Pseudomonas</taxon>
    </lineage>
</organism>
<dbReference type="RefSeq" id="WP_108109179.1">
    <property type="nucleotide sequence ID" value="NZ_QASN01000022.1"/>
</dbReference>
<gene>
    <name evidence="1" type="ORF">DBO85_18355</name>
</gene>
<evidence type="ECO:0000313" key="2">
    <source>
        <dbReference type="Proteomes" id="UP000244064"/>
    </source>
</evidence>
<dbReference type="EMBL" id="QASN01000022">
    <property type="protein sequence ID" value="PTU72720.1"/>
    <property type="molecule type" value="Genomic_DNA"/>
</dbReference>
<protein>
    <submittedName>
        <fullName evidence="1">Uncharacterized protein</fullName>
    </submittedName>
</protein>
<comment type="caution">
    <text evidence="1">The sequence shown here is derived from an EMBL/GenBank/DDBJ whole genome shotgun (WGS) entry which is preliminary data.</text>
</comment>
<evidence type="ECO:0000313" key="1">
    <source>
        <dbReference type="EMBL" id="PTU72720.1"/>
    </source>
</evidence>
<keyword evidence="2" id="KW-1185">Reference proteome</keyword>
<dbReference type="AlphaFoldDB" id="A0A2T5P4R8"/>
<accession>A0A2T5P4R8</accession>